<protein>
    <submittedName>
        <fullName evidence="1">Uncharacterized protein</fullName>
    </submittedName>
</protein>
<gene>
    <name evidence="1" type="ORF">V5799_021392</name>
</gene>
<organism evidence="1 2">
    <name type="scientific">Amblyomma americanum</name>
    <name type="common">Lone star tick</name>
    <dbReference type="NCBI Taxonomy" id="6943"/>
    <lineage>
        <taxon>Eukaryota</taxon>
        <taxon>Metazoa</taxon>
        <taxon>Ecdysozoa</taxon>
        <taxon>Arthropoda</taxon>
        <taxon>Chelicerata</taxon>
        <taxon>Arachnida</taxon>
        <taxon>Acari</taxon>
        <taxon>Parasitiformes</taxon>
        <taxon>Ixodida</taxon>
        <taxon>Ixodoidea</taxon>
        <taxon>Ixodidae</taxon>
        <taxon>Amblyomminae</taxon>
        <taxon>Amblyomma</taxon>
    </lineage>
</organism>
<proteinExistence type="predicted"/>
<dbReference type="EMBL" id="JARKHS020000440">
    <property type="protein sequence ID" value="KAK8788831.1"/>
    <property type="molecule type" value="Genomic_DNA"/>
</dbReference>
<accession>A0AAQ4FPW7</accession>
<sequence>MSIEEHLSRGRCQVTALAYASGALYVGTAWGCLVVAEATALRPLTVFRPFEEPVDAVLPLGERVAALGRGYRSLLARFLPCAMAGEATQLCALLWRTDGWVLP</sequence>
<dbReference type="Proteomes" id="UP001321473">
    <property type="component" value="Unassembled WGS sequence"/>
</dbReference>
<comment type="caution">
    <text evidence="1">The sequence shown here is derived from an EMBL/GenBank/DDBJ whole genome shotgun (WGS) entry which is preliminary data.</text>
</comment>
<evidence type="ECO:0000313" key="1">
    <source>
        <dbReference type="EMBL" id="KAK8788831.1"/>
    </source>
</evidence>
<name>A0AAQ4FPW7_AMBAM</name>
<evidence type="ECO:0000313" key="2">
    <source>
        <dbReference type="Proteomes" id="UP001321473"/>
    </source>
</evidence>
<keyword evidence="2" id="KW-1185">Reference proteome</keyword>
<dbReference type="AlphaFoldDB" id="A0AAQ4FPW7"/>
<reference evidence="1 2" key="1">
    <citation type="journal article" date="2023" name="Arcadia Sci">
        <title>De novo assembly of a long-read Amblyomma americanum tick genome.</title>
        <authorList>
            <person name="Chou S."/>
            <person name="Poskanzer K.E."/>
            <person name="Rollins M."/>
            <person name="Thuy-Boun P.S."/>
        </authorList>
    </citation>
    <scope>NUCLEOTIDE SEQUENCE [LARGE SCALE GENOMIC DNA]</scope>
    <source>
        <strain evidence="1">F_SG_1</strain>
        <tissue evidence="1">Salivary glands</tissue>
    </source>
</reference>